<evidence type="ECO:0000256" key="2">
    <source>
        <dbReference type="ARBA" id="ARBA00023015"/>
    </source>
</evidence>
<dbReference type="GO" id="GO:0003677">
    <property type="term" value="F:DNA binding"/>
    <property type="evidence" value="ECO:0007669"/>
    <property type="project" value="UniProtKB-KW"/>
</dbReference>
<feature type="region of interest" description="Disordered" evidence="6">
    <location>
        <begin position="213"/>
        <end position="239"/>
    </location>
</feature>
<feature type="region of interest" description="Disordered" evidence="6">
    <location>
        <begin position="79"/>
        <end position="130"/>
    </location>
</feature>
<dbReference type="InterPro" id="IPR036864">
    <property type="entry name" value="Zn2-C6_fun-type_DNA-bd_sf"/>
</dbReference>
<keyword evidence="9" id="KW-1185">Reference proteome</keyword>
<dbReference type="PROSITE" id="PS00463">
    <property type="entry name" value="ZN2_CY6_FUNGAL_1"/>
    <property type="match status" value="1"/>
</dbReference>
<dbReference type="GO" id="GO:0001080">
    <property type="term" value="P:nitrogen catabolite activation of transcription from RNA polymerase II promoter"/>
    <property type="evidence" value="ECO:0007669"/>
    <property type="project" value="TreeGrafter"/>
</dbReference>
<evidence type="ECO:0000256" key="5">
    <source>
        <dbReference type="ARBA" id="ARBA00023242"/>
    </source>
</evidence>
<dbReference type="CDD" id="cd00067">
    <property type="entry name" value="GAL4"/>
    <property type="match status" value="1"/>
</dbReference>
<dbReference type="GO" id="GO:0005634">
    <property type="term" value="C:nucleus"/>
    <property type="evidence" value="ECO:0007669"/>
    <property type="project" value="TreeGrafter"/>
</dbReference>
<dbReference type="OrthoDB" id="2283631at2759"/>
<dbReference type="PROSITE" id="PS50048">
    <property type="entry name" value="ZN2_CY6_FUNGAL_2"/>
    <property type="match status" value="1"/>
</dbReference>
<feature type="compositionally biased region" description="Polar residues" evidence="6">
    <location>
        <begin position="177"/>
        <end position="198"/>
    </location>
</feature>
<keyword evidence="4" id="KW-0804">Transcription</keyword>
<dbReference type="Gene3D" id="4.10.240.10">
    <property type="entry name" value="Zn(2)-C6 fungal-type DNA-binding domain"/>
    <property type="match status" value="1"/>
</dbReference>
<feature type="region of interest" description="Disordered" evidence="6">
    <location>
        <begin position="767"/>
        <end position="792"/>
    </location>
</feature>
<evidence type="ECO:0000313" key="9">
    <source>
        <dbReference type="Proteomes" id="UP000224634"/>
    </source>
</evidence>
<dbReference type="PANTHER" id="PTHR31668:SF17">
    <property type="entry name" value="ZN(II)2CYS6 TRANSCRIPTION FACTOR (EUROFUNG)"/>
    <property type="match status" value="1"/>
</dbReference>
<keyword evidence="3" id="KW-0238">DNA-binding</keyword>
<proteinExistence type="predicted"/>
<dbReference type="STRING" id="1447883.A0A2B7YBE4"/>
<dbReference type="InterPro" id="IPR050797">
    <property type="entry name" value="Carb_Metab_Trans_Reg"/>
</dbReference>
<evidence type="ECO:0000256" key="6">
    <source>
        <dbReference type="SAM" id="MobiDB-lite"/>
    </source>
</evidence>
<dbReference type="Proteomes" id="UP000224634">
    <property type="component" value="Unassembled WGS sequence"/>
</dbReference>
<name>A0A2B7YBE4_POLH7</name>
<protein>
    <recommendedName>
        <fullName evidence="7">Zn(2)-C6 fungal-type domain-containing protein</fullName>
    </recommendedName>
</protein>
<dbReference type="GO" id="GO:0008270">
    <property type="term" value="F:zinc ion binding"/>
    <property type="evidence" value="ECO:0007669"/>
    <property type="project" value="InterPro"/>
</dbReference>
<dbReference type="SMART" id="SM00066">
    <property type="entry name" value="GAL4"/>
    <property type="match status" value="1"/>
</dbReference>
<dbReference type="InterPro" id="IPR001138">
    <property type="entry name" value="Zn2Cys6_DnaBD"/>
</dbReference>
<evidence type="ECO:0000313" key="8">
    <source>
        <dbReference type="EMBL" id="PGH18510.1"/>
    </source>
</evidence>
<reference evidence="8 9" key="1">
    <citation type="submission" date="2017-10" db="EMBL/GenBank/DDBJ databases">
        <title>Comparative genomics in systemic dimorphic fungi from Ajellomycetaceae.</title>
        <authorList>
            <person name="Munoz J.F."/>
            <person name="Mcewen J.G."/>
            <person name="Clay O.K."/>
            <person name="Cuomo C.A."/>
        </authorList>
    </citation>
    <scope>NUCLEOTIDE SEQUENCE [LARGE SCALE GENOMIC DNA]</scope>
    <source>
        <strain evidence="8 9">UAMH7299</strain>
    </source>
</reference>
<comment type="caution">
    <text evidence="8">The sequence shown here is derived from an EMBL/GenBank/DDBJ whole genome shotgun (WGS) entry which is preliminary data.</text>
</comment>
<dbReference type="Pfam" id="PF00172">
    <property type="entry name" value="Zn_clus"/>
    <property type="match status" value="1"/>
</dbReference>
<dbReference type="InterPro" id="IPR007219">
    <property type="entry name" value="XnlR_reg_dom"/>
</dbReference>
<feature type="compositionally biased region" description="Polar residues" evidence="6">
    <location>
        <begin position="106"/>
        <end position="120"/>
    </location>
</feature>
<keyword evidence="5" id="KW-0539">Nucleus</keyword>
<feature type="domain" description="Zn(2)-C6 fungal-type" evidence="7">
    <location>
        <begin position="37"/>
        <end position="69"/>
    </location>
</feature>
<dbReference type="GO" id="GO:0000981">
    <property type="term" value="F:DNA-binding transcription factor activity, RNA polymerase II-specific"/>
    <property type="evidence" value="ECO:0007669"/>
    <property type="project" value="InterPro"/>
</dbReference>
<gene>
    <name evidence="8" type="ORF">AJ80_04480</name>
</gene>
<evidence type="ECO:0000259" key="7">
    <source>
        <dbReference type="PROSITE" id="PS50048"/>
    </source>
</evidence>
<organism evidence="8 9">
    <name type="scientific">Polytolypa hystricis (strain UAMH7299)</name>
    <dbReference type="NCBI Taxonomy" id="1447883"/>
    <lineage>
        <taxon>Eukaryota</taxon>
        <taxon>Fungi</taxon>
        <taxon>Dikarya</taxon>
        <taxon>Ascomycota</taxon>
        <taxon>Pezizomycotina</taxon>
        <taxon>Eurotiomycetes</taxon>
        <taxon>Eurotiomycetidae</taxon>
        <taxon>Onygenales</taxon>
        <taxon>Onygenales incertae sedis</taxon>
        <taxon>Polytolypa</taxon>
    </lineage>
</organism>
<feature type="region of interest" description="Disordered" evidence="6">
    <location>
        <begin position="845"/>
        <end position="866"/>
    </location>
</feature>
<dbReference type="SUPFAM" id="SSF57701">
    <property type="entry name" value="Zn2/Cys6 DNA-binding domain"/>
    <property type="match status" value="1"/>
</dbReference>
<feature type="region of interest" description="Disordered" evidence="6">
    <location>
        <begin position="145"/>
        <end position="199"/>
    </location>
</feature>
<dbReference type="Pfam" id="PF04082">
    <property type="entry name" value="Fungal_trans"/>
    <property type="match status" value="1"/>
</dbReference>
<keyword evidence="2" id="KW-0805">Transcription regulation</keyword>
<dbReference type="PANTHER" id="PTHR31668">
    <property type="entry name" value="GLUCOSE TRANSPORT TRANSCRIPTION REGULATOR RGT1-RELATED-RELATED"/>
    <property type="match status" value="1"/>
</dbReference>
<evidence type="ECO:0000256" key="4">
    <source>
        <dbReference type="ARBA" id="ARBA00023163"/>
    </source>
</evidence>
<dbReference type="AlphaFoldDB" id="A0A2B7YBE4"/>
<feature type="compositionally biased region" description="Polar residues" evidence="6">
    <location>
        <begin position="853"/>
        <end position="866"/>
    </location>
</feature>
<sequence length="866" mass="96428">MQNFSFVPPNAGLREGQKNYVFVDEHNRHKRLKVMRACNGCRKRKIRCDSASTNTWPCSACTRLKLVCVPPAIGQDADLSSYGQAPEPNKQQAHPIGPPNLDPMIPNTSQSPLSGITTSDPLGGVGYSDDPRLYQMQSYLAHSQDPRGLYPDVHSSHLGTIQHSLPHPTTVFPTPPSQQSIANVDTGSSPGHDQSTADGLSDALGELRIDETGVAPYIRQQRRGQREPAVSIPDDDDDAHLPPLTSVSGAAIRIPPELMPSDEDAMEYFDIFFNHIHPYIPVVHRTQLYQQWQNDKASISPLLLEAIFACAGRMSDDPAQGAQWLALANRHESAFMEAPRLSTLQALLVLLKAREAVPKKGYYYRSWQTVKLMVAMAKDLELHDHYGYHAEGKSCGLDSVECLIQTRIWQSLMVVEIMIAGSQGRSDLGVDPDTIEIRPAWNISEIDSYEAERSRQFAYFVRNARILRIFTDAYHKVKRLKDWGADPRFMVNNPLFSDFLASLPPDLQVTYPPDGSPPWLPTHFVGNLHCHFHLGIIMMHRPQLVASKSFTAGGEWRTHMTLCYSSAKTLCRLQEAILGSFGLNGLLYMLRGVNFTIYAILTCTMLHLIAITSPDPEFNTDARSYFARHMRLLEQCMSSWPMPEIQSQIDALRLAFSADTNKPFELKRSFPYGSPSESYRPSPPLDSQYLSASYGQVNSAEHSRLLMGAQSLTPPPSSNETTEKSESSSLHAMTFMQGNGQDAAILNVPLTDGNNWDPSRIISQWDLAFPGGSSSSTNSPQSNPPSEVQNVLPSQYDNTQFSQQAPMASITPAQAMPQAPYNTMQPVMFSARDWQRSVASVYDPHGFKRKWAQSPTPGQQRANRMP</sequence>
<accession>A0A2B7YBE4</accession>
<dbReference type="CDD" id="cd12148">
    <property type="entry name" value="fungal_TF_MHR"/>
    <property type="match status" value="1"/>
</dbReference>
<dbReference type="GO" id="GO:0006351">
    <property type="term" value="P:DNA-templated transcription"/>
    <property type="evidence" value="ECO:0007669"/>
    <property type="project" value="InterPro"/>
</dbReference>
<dbReference type="EMBL" id="PDNA01000057">
    <property type="protein sequence ID" value="PGH18510.1"/>
    <property type="molecule type" value="Genomic_DNA"/>
</dbReference>
<evidence type="ECO:0000256" key="1">
    <source>
        <dbReference type="ARBA" id="ARBA00022723"/>
    </source>
</evidence>
<keyword evidence="1" id="KW-0479">Metal-binding</keyword>
<evidence type="ECO:0000256" key="3">
    <source>
        <dbReference type="ARBA" id="ARBA00023125"/>
    </source>
</evidence>
<feature type="compositionally biased region" description="Low complexity" evidence="6">
    <location>
        <begin position="770"/>
        <end position="786"/>
    </location>
</feature>
<feature type="region of interest" description="Disordered" evidence="6">
    <location>
        <begin position="709"/>
        <end position="729"/>
    </location>
</feature>